<dbReference type="EMBL" id="BAIR01000001">
    <property type="protein sequence ID" value="GAE17310.1"/>
    <property type="molecule type" value="Genomic_DNA"/>
</dbReference>
<sequence>MYRSFFCRDDISQEIYFEPMKLSFLQTHEFESYKVRLLFLTLCFEMFFAESVNSQLYYTY</sequence>
<dbReference type="AlphaFoldDB" id="W4PC49"/>
<accession>W4PC49</accession>
<evidence type="ECO:0000313" key="2">
    <source>
        <dbReference type="Proteomes" id="UP000018842"/>
    </source>
</evidence>
<reference evidence="2" key="1">
    <citation type="journal article" date="2014" name="Genome">
        <title>Draft Genome Sequences of Three Strains of Bacteroides pyogenes Isolated from a Cat and Swine.</title>
        <authorList>
            <person name="Sakamoto M."/>
            <person name="Oshima K."/>
            <person name="Suda W."/>
            <person name="Kitamura K."/>
            <person name="Iida T."/>
            <person name="Hattori M."/>
            <person name="Ohkuma M."/>
        </authorList>
    </citation>
    <scope>NUCLEOTIDE SEQUENCE [LARGE SCALE GENOMIC DNA]</scope>
    <source>
        <strain evidence="2">JCM 6294</strain>
    </source>
</reference>
<comment type="caution">
    <text evidence="1">The sequence shown here is derived from an EMBL/GenBank/DDBJ whole genome shotgun (WGS) entry which is preliminary data.</text>
</comment>
<dbReference type="Proteomes" id="UP000018842">
    <property type="component" value="Unassembled WGS sequence"/>
</dbReference>
<protein>
    <submittedName>
        <fullName evidence="1">Uncharacterized protein</fullName>
    </submittedName>
</protein>
<gene>
    <name evidence="1" type="ORF">JCM6294_38</name>
</gene>
<proteinExistence type="predicted"/>
<organism evidence="1 2">
    <name type="scientific">Bacteroides pyogenes DSM 20611 = JCM 6294</name>
    <dbReference type="NCBI Taxonomy" id="1121100"/>
    <lineage>
        <taxon>Bacteria</taxon>
        <taxon>Pseudomonadati</taxon>
        <taxon>Bacteroidota</taxon>
        <taxon>Bacteroidia</taxon>
        <taxon>Bacteroidales</taxon>
        <taxon>Bacteroidaceae</taxon>
        <taxon>Bacteroides</taxon>
    </lineage>
</organism>
<name>W4PC49_9BACE</name>
<evidence type="ECO:0000313" key="1">
    <source>
        <dbReference type="EMBL" id="GAE17310.1"/>
    </source>
</evidence>